<evidence type="ECO:0000313" key="3">
    <source>
        <dbReference type="EMBL" id="PMD30987.1"/>
    </source>
</evidence>
<keyword evidence="4" id="KW-1185">Reference proteome</keyword>
<protein>
    <recommendedName>
        <fullName evidence="2">CorA-like transporter domain-containing protein</fullName>
    </recommendedName>
</protein>
<sequence>MPREPQNPLESTRHQGTSHNWETYFSDQDRTFSVDQCNEYYILSFLKHLSRLFKAQADGASITSISRSGQETRISQADTFEGLSIEATSKYNTEKPNEIIYIIPQEGSWGQFLLTSESFFKLLLSIQAFPVFLSFVQTFGQRNVEDHHVRLGYQYRVVEVKRGVEKAMVSECCYNINYMERNHRPNGDPWSLRQLGVYQRISFETSDMKWILLHPPNKTQGILERYVEQSGLCCYGDGGLQNPMALHLVFIGFAALGWKEYIEELHSRLRYFEHKACFSQVGFNDVHDYSLAFLDCQNLYLLQKKLHQAVTAVDSCLDMIRGCIVHCCELEYNNKAFPYAQFIAKLKMNHANIECHRDSLLNIIEQSNGTAGLLYKILEFRNGKTLEQTNQAAHTHLDFLKKIAEKSGEDTSTIAKIARNSLQDSKTFKAMSLLATLYLPSTLIATIFSSNLIQLEFDTAKPNSSAKFVIAPQFWIFVVTAAAMTLGTMVCLVCLRRKQQSKRGTDIASAIV</sequence>
<accession>A0A2J6QXI0</accession>
<evidence type="ECO:0000259" key="2">
    <source>
        <dbReference type="Pfam" id="PF26616"/>
    </source>
</evidence>
<dbReference type="STRING" id="1149755.A0A2J6QXI0"/>
<feature type="transmembrane region" description="Helical" evidence="1">
    <location>
        <begin position="474"/>
        <end position="495"/>
    </location>
</feature>
<dbReference type="Proteomes" id="UP000235786">
    <property type="component" value="Unassembled WGS sequence"/>
</dbReference>
<keyword evidence="1" id="KW-0472">Membrane</keyword>
<evidence type="ECO:0000313" key="4">
    <source>
        <dbReference type="Proteomes" id="UP000235786"/>
    </source>
</evidence>
<dbReference type="InterPro" id="IPR058257">
    <property type="entry name" value="CorA-like_dom"/>
</dbReference>
<dbReference type="AlphaFoldDB" id="A0A2J6QXI0"/>
<dbReference type="Gene3D" id="1.20.58.340">
    <property type="entry name" value="Magnesium transport protein CorA, transmembrane region"/>
    <property type="match status" value="1"/>
</dbReference>
<dbReference type="Pfam" id="PF26616">
    <property type="entry name" value="CorA-like"/>
    <property type="match status" value="1"/>
</dbReference>
<keyword evidence="1" id="KW-0812">Transmembrane</keyword>
<feature type="domain" description="CorA-like transporter" evidence="2">
    <location>
        <begin position="106"/>
        <end position="274"/>
    </location>
</feature>
<keyword evidence="1" id="KW-1133">Transmembrane helix</keyword>
<reference evidence="3 4" key="1">
    <citation type="submission" date="2016-04" db="EMBL/GenBank/DDBJ databases">
        <title>A degradative enzymes factory behind the ericoid mycorrhizal symbiosis.</title>
        <authorList>
            <consortium name="DOE Joint Genome Institute"/>
            <person name="Martino E."/>
            <person name="Morin E."/>
            <person name="Grelet G."/>
            <person name="Kuo A."/>
            <person name="Kohler A."/>
            <person name="Daghino S."/>
            <person name="Barry K."/>
            <person name="Choi C."/>
            <person name="Cichocki N."/>
            <person name="Clum A."/>
            <person name="Copeland A."/>
            <person name="Hainaut M."/>
            <person name="Haridas S."/>
            <person name="Labutti K."/>
            <person name="Lindquist E."/>
            <person name="Lipzen A."/>
            <person name="Khouja H.-R."/>
            <person name="Murat C."/>
            <person name="Ohm R."/>
            <person name="Olson A."/>
            <person name="Spatafora J."/>
            <person name="Veneault-Fourrey C."/>
            <person name="Henrissat B."/>
            <person name="Grigoriev I."/>
            <person name="Martin F."/>
            <person name="Perotto S."/>
        </authorList>
    </citation>
    <scope>NUCLEOTIDE SEQUENCE [LARGE SCALE GENOMIC DNA]</scope>
    <source>
        <strain evidence="3 4">F</strain>
    </source>
</reference>
<evidence type="ECO:0000256" key="1">
    <source>
        <dbReference type="SAM" id="Phobius"/>
    </source>
</evidence>
<organism evidence="3 4">
    <name type="scientific">Hyaloscypha variabilis (strain UAMH 11265 / GT02V1 / F)</name>
    <name type="common">Meliniomyces variabilis</name>
    <dbReference type="NCBI Taxonomy" id="1149755"/>
    <lineage>
        <taxon>Eukaryota</taxon>
        <taxon>Fungi</taxon>
        <taxon>Dikarya</taxon>
        <taxon>Ascomycota</taxon>
        <taxon>Pezizomycotina</taxon>
        <taxon>Leotiomycetes</taxon>
        <taxon>Helotiales</taxon>
        <taxon>Hyaloscyphaceae</taxon>
        <taxon>Hyaloscypha</taxon>
        <taxon>Hyaloscypha variabilis</taxon>
    </lineage>
</organism>
<gene>
    <name evidence="3" type="ORF">L207DRAFT_641160</name>
</gene>
<dbReference type="EMBL" id="KZ613964">
    <property type="protein sequence ID" value="PMD30987.1"/>
    <property type="molecule type" value="Genomic_DNA"/>
</dbReference>
<name>A0A2J6QXI0_HYAVF</name>
<proteinExistence type="predicted"/>
<dbReference type="OrthoDB" id="5396681at2759"/>